<keyword evidence="3" id="KW-1185">Reference proteome</keyword>
<sequence length="78" mass="8929">MQTISTILVVRCSDTIPAQNWLNTRFEKVGMMRVTRRIVAMGSVKALRVEMAVRNEIESARKRKKDSLGNNQQENIIP</sequence>
<dbReference type="Proteomes" id="UP001596101">
    <property type="component" value="Unassembled WGS sequence"/>
</dbReference>
<feature type="compositionally biased region" description="Polar residues" evidence="1">
    <location>
        <begin position="68"/>
        <end position="78"/>
    </location>
</feature>
<evidence type="ECO:0000313" key="2">
    <source>
        <dbReference type="EMBL" id="MFC5481036.1"/>
    </source>
</evidence>
<organism evidence="2 3">
    <name type="scientific">Massilia suwonensis</name>
    <dbReference type="NCBI Taxonomy" id="648895"/>
    <lineage>
        <taxon>Bacteria</taxon>
        <taxon>Pseudomonadati</taxon>
        <taxon>Pseudomonadota</taxon>
        <taxon>Betaproteobacteria</taxon>
        <taxon>Burkholderiales</taxon>
        <taxon>Oxalobacteraceae</taxon>
        <taxon>Telluria group</taxon>
        <taxon>Massilia</taxon>
    </lineage>
</organism>
<dbReference type="RefSeq" id="WP_379761109.1">
    <property type="nucleotide sequence ID" value="NZ_JBHSMR010000014.1"/>
</dbReference>
<evidence type="ECO:0000256" key="1">
    <source>
        <dbReference type="SAM" id="MobiDB-lite"/>
    </source>
</evidence>
<proteinExistence type="predicted"/>
<dbReference type="EMBL" id="JBHSMR010000014">
    <property type="protein sequence ID" value="MFC5481036.1"/>
    <property type="molecule type" value="Genomic_DNA"/>
</dbReference>
<reference evidence="3" key="1">
    <citation type="journal article" date="2019" name="Int. J. Syst. Evol. Microbiol.">
        <title>The Global Catalogue of Microorganisms (GCM) 10K type strain sequencing project: providing services to taxonomists for standard genome sequencing and annotation.</title>
        <authorList>
            <consortium name="The Broad Institute Genomics Platform"/>
            <consortium name="The Broad Institute Genome Sequencing Center for Infectious Disease"/>
            <person name="Wu L."/>
            <person name="Ma J."/>
        </authorList>
    </citation>
    <scope>NUCLEOTIDE SEQUENCE [LARGE SCALE GENOMIC DNA]</scope>
    <source>
        <strain evidence="3">CCUG 43111</strain>
    </source>
</reference>
<gene>
    <name evidence="2" type="ORF">ACFPQ5_22775</name>
</gene>
<feature type="region of interest" description="Disordered" evidence="1">
    <location>
        <begin position="59"/>
        <end position="78"/>
    </location>
</feature>
<evidence type="ECO:0000313" key="3">
    <source>
        <dbReference type="Proteomes" id="UP001596101"/>
    </source>
</evidence>
<protein>
    <submittedName>
        <fullName evidence="2">Uncharacterized protein</fullName>
    </submittedName>
</protein>
<comment type="caution">
    <text evidence="2">The sequence shown here is derived from an EMBL/GenBank/DDBJ whole genome shotgun (WGS) entry which is preliminary data.</text>
</comment>
<accession>A0ABW0MWN2</accession>
<name>A0ABW0MWN2_9BURK</name>